<dbReference type="AlphaFoldDB" id="A0A7W9YK29"/>
<sequence length="155" mass="16754">MRKIMLAVAATALVGAPAVATIMERPGLAPEAAEAAQKARIAVSPATIAGANAGHPATVQQVVSTGRPTVNVTIDPLKASKEIVRLRETGWMNPNKVEFADDPVISLLQFKYWLDKGYIAKDGGWSEKGEREQGWLDNGYEEGKAYKKYMRGQQG</sequence>
<dbReference type="RefSeq" id="WP_184077128.1">
    <property type="nucleotide sequence ID" value="NZ_JACHDS010000001.1"/>
</dbReference>
<reference evidence="2 3" key="1">
    <citation type="submission" date="2020-08" db="EMBL/GenBank/DDBJ databases">
        <title>Sequencing the genomes of 1000 actinobacteria strains.</title>
        <authorList>
            <person name="Klenk H.-P."/>
        </authorList>
    </citation>
    <scope>NUCLEOTIDE SEQUENCE [LARGE SCALE GENOMIC DNA]</scope>
    <source>
        <strain evidence="2 3">DSM 46659</strain>
    </source>
</reference>
<organism evidence="2 3">
    <name type="scientific">Nocardiopsis mwathae</name>
    <dbReference type="NCBI Taxonomy" id="1472723"/>
    <lineage>
        <taxon>Bacteria</taxon>
        <taxon>Bacillati</taxon>
        <taxon>Actinomycetota</taxon>
        <taxon>Actinomycetes</taxon>
        <taxon>Streptosporangiales</taxon>
        <taxon>Nocardiopsidaceae</taxon>
        <taxon>Nocardiopsis</taxon>
    </lineage>
</organism>
<accession>A0A7W9YK29</accession>
<protein>
    <submittedName>
        <fullName evidence="2">Uncharacterized protein</fullName>
    </submittedName>
</protein>
<proteinExistence type="predicted"/>
<evidence type="ECO:0000313" key="2">
    <source>
        <dbReference type="EMBL" id="MBB6173623.1"/>
    </source>
</evidence>
<comment type="caution">
    <text evidence="2">The sequence shown here is derived from an EMBL/GenBank/DDBJ whole genome shotgun (WGS) entry which is preliminary data.</text>
</comment>
<gene>
    <name evidence="2" type="ORF">HNR23_003683</name>
</gene>
<keyword evidence="3" id="KW-1185">Reference proteome</keyword>
<name>A0A7W9YK29_9ACTN</name>
<evidence type="ECO:0000256" key="1">
    <source>
        <dbReference type="SAM" id="SignalP"/>
    </source>
</evidence>
<feature type="signal peptide" evidence="1">
    <location>
        <begin position="1"/>
        <end position="20"/>
    </location>
</feature>
<dbReference type="EMBL" id="JACHDS010000001">
    <property type="protein sequence ID" value="MBB6173623.1"/>
    <property type="molecule type" value="Genomic_DNA"/>
</dbReference>
<evidence type="ECO:0000313" key="3">
    <source>
        <dbReference type="Proteomes" id="UP000546642"/>
    </source>
</evidence>
<dbReference type="Proteomes" id="UP000546642">
    <property type="component" value="Unassembled WGS sequence"/>
</dbReference>
<keyword evidence="1" id="KW-0732">Signal</keyword>
<feature type="chain" id="PRO_5039628720" evidence="1">
    <location>
        <begin position="21"/>
        <end position="155"/>
    </location>
</feature>